<sequence length="142" mass="15902">MALHIVVLLSMISVFELALGEPPVEEELISTRNVPLLGGWNAMSPESPEIQAAAKKAVEQFNTESKAKKFFKLLDVSSAETQVTNLINYKIHATIGKTKCRKTENADLETCDMAKKRLQCHFHVQYNPRNEELTVVATSCKR</sequence>
<feature type="signal peptide" evidence="2">
    <location>
        <begin position="1"/>
        <end position="20"/>
    </location>
</feature>
<organism evidence="4 6">
    <name type="scientific">Clupea harengus</name>
    <name type="common">Atlantic herring</name>
    <dbReference type="NCBI Taxonomy" id="7950"/>
    <lineage>
        <taxon>Eukaryota</taxon>
        <taxon>Metazoa</taxon>
        <taxon>Chordata</taxon>
        <taxon>Craniata</taxon>
        <taxon>Vertebrata</taxon>
        <taxon>Euteleostomi</taxon>
        <taxon>Actinopterygii</taxon>
        <taxon>Neopterygii</taxon>
        <taxon>Teleostei</taxon>
        <taxon>Clupei</taxon>
        <taxon>Clupeiformes</taxon>
        <taxon>Clupeoidei</taxon>
        <taxon>Clupeidae</taxon>
        <taxon>Clupea</taxon>
    </lineage>
</organism>
<dbReference type="RefSeq" id="XP_031433122.1">
    <property type="nucleotide sequence ID" value="XM_031577262.2"/>
</dbReference>
<keyword evidence="2" id="KW-0732">Signal</keyword>
<dbReference type="KEGG" id="char:105911191"/>
<dbReference type="Gene3D" id="3.10.450.10">
    <property type="match status" value="1"/>
</dbReference>
<feature type="chain" id="PRO_5044652918" evidence="2">
    <location>
        <begin position="21"/>
        <end position="142"/>
    </location>
</feature>
<comment type="similarity">
    <text evidence="1">Belongs to the cystatin family.</text>
</comment>
<dbReference type="Proteomes" id="UP000515152">
    <property type="component" value="Chromosome 12"/>
</dbReference>
<accession>A0A6P8GC92</accession>
<dbReference type="RefSeq" id="XP_012695428.2">
    <property type="nucleotide sequence ID" value="XM_012839974.3"/>
</dbReference>
<dbReference type="PANTHER" id="PTHR46186:SF13">
    <property type="entry name" value="SI:BUSM1-57F23.1"/>
    <property type="match status" value="1"/>
</dbReference>
<dbReference type="InterPro" id="IPR000010">
    <property type="entry name" value="Cystatin_dom"/>
</dbReference>
<evidence type="ECO:0000259" key="3">
    <source>
        <dbReference type="SMART" id="SM00043"/>
    </source>
</evidence>
<dbReference type="GO" id="GO:0031982">
    <property type="term" value="C:vesicle"/>
    <property type="evidence" value="ECO:0007669"/>
    <property type="project" value="TreeGrafter"/>
</dbReference>
<proteinExistence type="inferred from homology"/>
<dbReference type="SMART" id="SM00043">
    <property type="entry name" value="CY"/>
    <property type="match status" value="1"/>
</dbReference>
<evidence type="ECO:0000313" key="6">
    <source>
        <dbReference type="RefSeq" id="XP_031433122.1"/>
    </source>
</evidence>
<dbReference type="GO" id="GO:0005615">
    <property type="term" value="C:extracellular space"/>
    <property type="evidence" value="ECO:0007669"/>
    <property type="project" value="TreeGrafter"/>
</dbReference>
<name>A0A6P8GC92_CLUHA</name>
<keyword evidence="4" id="KW-1185">Reference proteome</keyword>
<evidence type="ECO:0000313" key="5">
    <source>
        <dbReference type="RefSeq" id="XP_012695428.2"/>
    </source>
</evidence>
<evidence type="ECO:0000313" key="4">
    <source>
        <dbReference type="Proteomes" id="UP000515152"/>
    </source>
</evidence>
<gene>
    <name evidence="5 6" type="primary">si:busm1-57f23.1</name>
</gene>
<dbReference type="PANTHER" id="PTHR46186">
    <property type="entry name" value="CYSTATIN"/>
    <property type="match status" value="1"/>
</dbReference>
<dbReference type="Pfam" id="PF00031">
    <property type="entry name" value="Cystatin"/>
    <property type="match status" value="1"/>
</dbReference>
<evidence type="ECO:0000256" key="2">
    <source>
        <dbReference type="SAM" id="SignalP"/>
    </source>
</evidence>
<dbReference type="GO" id="GO:0005737">
    <property type="term" value="C:cytoplasm"/>
    <property type="evidence" value="ECO:0007669"/>
    <property type="project" value="TreeGrafter"/>
</dbReference>
<dbReference type="InterPro" id="IPR046350">
    <property type="entry name" value="Cystatin_sf"/>
</dbReference>
<dbReference type="CDD" id="cd00042">
    <property type="entry name" value="CY"/>
    <property type="match status" value="1"/>
</dbReference>
<feature type="domain" description="Cystatin" evidence="3">
    <location>
        <begin position="35"/>
        <end position="141"/>
    </location>
</feature>
<protein>
    <submittedName>
        <fullName evidence="5 6">Cystatin-1 isoform X1</fullName>
    </submittedName>
</protein>
<evidence type="ECO:0000256" key="1">
    <source>
        <dbReference type="ARBA" id="ARBA00009403"/>
    </source>
</evidence>
<dbReference type="GeneID" id="105911191"/>
<dbReference type="SUPFAM" id="SSF54403">
    <property type="entry name" value="Cystatin/monellin"/>
    <property type="match status" value="1"/>
</dbReference>
<dbReference type="OrthoDB" id="8886803at2759"/>
<dbReference type="GO" id="GO:0004869">
    <property type="term" value="F:cysteine-type endopeptidase inhibitor activity"/>
    <property type="evidence" value="ECO:0007669"/>
    <property type="project" value="InterPro"/>
</dbReference>
<dbReference type="AlphaFoldDB" id="A0A6P8GC92"/>
<reference evidence="5 6" key="1">
    <citation type="submission" date="2025-04" db="UniProtKB">
        <authorList>
            <consortium name="RefSeq"/>
        </authorList>
    </citation>
    <scope>IDENTIFICATION</scope>
</reference>